<gene>
    <name evidence="4" type="ORF">GCM10010918_26900</name>
</gene>
<comment type="caution">
    <text evidence="4">The sequence shown here is derived from an EMBL/GenBank/DDBJ whole genome shotgun (WGS) entry which is preliminary data.</text>
</comment>
<dbReference type="EMBL" id="BMHY01000004">
    <property type="protein sequence ID" value="GGG70219.1"/>
    <property type="molecule type" value="Genomic_DNA"/>
</dbReference>
<proteinExistence type="inferred from homology"/>
<dbReference type="InterPro" id="IPR051545">
    <property type="entry name" value="NAD(P)H_dehydrogenase_qn"/>
</dbReference>
<name>A0A917H7Q0_9BACL</name>
<sequence>MQIMLILAHPKKGSFNHAIAERIHACIHQLGHSVWSHDLYEENFDAVYRFDHADQEDVLVQLHREQIRRCDGLIIVHPNWWGQPPAILKGWMDQVLVEDVAYGFDPDDNGSGVPTGLLHAEQALIINTSNTPLEREQSVFQDPLEMIWKNCVLYYCGIKNVERKVFRVIADSTYEDRTAWLAEAENLVQQYFK</sequence>
<dbReference type="RefSeq" id="WP_188889681.1">
    <property type="nucleotide sequence ID" value="NZ_BMHY01000004.1"/>
</dbReference>
<dbReference type="PANTHER" id="PTHR10204:SF34">
    <property type="entry name" value="NAD(P)H DEHYDROGENASE [QUINONE] 1 ISOFORM 1"/>
    <property type="match status" value="1"/>
</dbReference>
<dbReference type="GO" id="GO:0003955">
    <property type="term" value="F:NAD(P)H dehydrogenase (quinone) activity"/>
    <property type="evidence" value="ECO:0007669"/>
    <property type="project" value="TreeGrafter"/>
</dbReference>
<evidence type="ECO:0000256" key="2">
    <source>
        <dbReference type="ARBA" id="ARBA00023002"/>
    </source>
</evidence>
<protein>
    <submittedName>
        <fullName evidence="4">NAD(P)H dehydrogenase (Quinone)</fullName>
    </submittedName>
</protein>
<dbReference type="Gene3D" id="3.40.50.360">
    <property type="match status" value="1"/>
</dbReference>
<evidence type="ECO:0000313" key="4">
    <source>
        <dbReference type="EMBL" id="GGG70219.1"/>
    </source>
</evidence>
<dbReference type="InterPro" id="IPR029039">
    <property type="entry name" value="Flavoprotein-like_sf"/>
</dbReference>
<evidence type="ECO:0000256" key="1">
    <source>
        <dbReference type="ARBA" id="ARBA00006252"/>
    </source>
</evidence>
<dbReference type="PANTHER" id="PTHR10204">
    <property type="entry name" value="NAD P H OXIDOREDUCTASE-RELATED"/>
    <property type="match status" value="1"/>
</dbReference>
<keyword evidence="5" id="KW-1185">Reference proteome</keyword>
<comment type="similarity">
    <text evidence="1">Belongs to the NAD(P)H dehydrogenase (quinone) family.</text>
</comment>
<dbReference type="Proteomes" id="UP000600247">
    <property type="component" value="Unassembled WGS sequence"/>
</dbReference>
<dbReference type="Pfam" id="PF02525">
    <property type="entry name" value="Flavodoxin_2"/>
    <property type="match status" value="1"/>
</dbReference>
<evidence type="ECO:0000313" key="5">
    <source>
        <dbReference type="Proteomes" id="UP000600247"/>
    </source>
</evidence>
<organism evidence="4 5">
    <name type="scientific">Paenibacillus radicis</name>
    <name type="common">ex Gao et al. 2016</name>
    <dbReference type="NCBI Taxonomy" id="1737354"/>
    <lineage>
        <taxon>Bacteria</taxon>
        <taxon>Bacillati</taxon>
        <taxon>Bacillota</taxon>
        <taxon>Bacilli</taxon>
        <taxon>Bacillales</taxon>
        <taxon>Paenibacillaceae</taxon>
        <taxon>Paenibacillus</taxon>
    </lineage>
</organism>
<reference evidence="4 5" key="1">
    <citation type="journal article" date="2014" name="Int. J. Syst. Evol. Microbiol.">
        <title>Complete genome sequence of Corynebacterium casei LMG S-19264T (=DSM 44701T), isolated from a smear-ripened cheese.</title>
        <authorList>
            <consortium name="US DOE Joint Genome Institute (JGI-PGF)"/>
            <person name="Walter F."/>
            <person name="Albersmeier A."/>
            <person name="Kalinowski J."/>
            <person name="Ruckert C."/>
        </authorList>
    </citation>
    <scope>NUCLEOTIDE SEQUENCE [LARGE SCALE GENOMIC DNA]</scope>
    <source>
        <strain evidence="4 5">CGMCC 1.15286</strain>
    </source>
</reference>
<dbReference type="SUPFAM" id="SSF52218">
    <property type="entry name" value="Flavoproteins"/>
    <property type="match status" value="1"/>
</dbReference>
<feature type="domain" description="Flavodoxin-like fold" evidence="3">
    <location>
        <begin position="1"/>
        <end position="170"/>
    </location>
</feature>
<keyword evidence="2" id="KW-0560">Oxidoreductase</keyword>
<accession>A0A917H7Q0</accession>
<evidence type="ECO:0000259" key="3">
    <source>
        <dbReference type="Pfam" id="PF02525"/>
    </source>
</evidence>
<dbReference type="AlphaFoldDB" id="A0A917H7Q0"/>
<dbReference type="GO" id="GO:0005829">
    <property type="term" value="C:cytosol"/>
    <property type="evidence" value="ECO:0007669"/>
    <property type="project" value="TreeGrafter"/>
</dbReference>
<dbReference type="InterPro" id="IPR003680">
    <property type="entry name" value="Flavodoxin_fold"/>
</dbReference>